<reference evidence="1 2" key="1">
    <citation type="journal article" date="2014" name="Genome Announc.">
        <title>Draft Genome Sequence of the Antitrypanosomally Active Sponge-Associated Bacterium Actinokineospora sp. Strain EG49.</title>
        <authorList>
            <person name="Harjes J."/>
            <person name="Ryu T."/>
            <person name="Abdelmohsen U.R."/>
            <person name="Moitinho-Silva L."/>
            <person name="Horn H."/>
            <person name="Ravasi T."/>
            <person name="Hentschel U."/>
        </authorList>
    </citation>
    <scope>NUCLEOTIDE SEQUENCE [LARGE SCALE GENOMIC DNA]</scope>
    <source>
        <strain evidence="1 2">EG49</strain>
    </source>
</reference>
<accession>A0A8E3BIR9</accession>
<accession>W7IUK3</accession>
<comment type="caution">
    <text evidence="1">The sequence shown here is derived from an EMBL/GenBank/DDBJ whole genome shotgun (WGS) entry which is preliminary data.</text>
</comment>
<proteinExistence type="predicted"/>
<evidence type="ECO:0000313" key="1">
    <source>
        <dbReference type="EMBL" id="EWC60061.1"/>
    </source>
</evidence>
<gene>
    <name evidence="1" type="ORF">UO65_4627</name>
</gene>
<dbReference type="AlphaFoldDB" id="W7IUK3"/>
<dbReference type="Proteomes" id="UP000019277">
    <property type="component" value="Unassembled WGS sequence"/>
</dbReference>
<keyword evidence="2" id="KW-1185">Reference proteome</keyword>
<dbReference type="EMBL" id="AYXG01000173">
    <property type="protein sequence ID" value="EWC60061.1"/>
    <property type="molecule type" value="Genomic_DNA"/>
</dbReference>
<organism evidence="1 2">
    <name type="scientific">Actinokineospora spheciospongiae</name>
    <dbReference type="NCBI Taxonomy" id="909613"/>
    <lineage>
        <taxon>Bacteria</taxon>
        <taxon>Bacillati</taxon>
        <taxon>Actinomycetota</taxon>
        <taxon>Actinomycetes</taxon>
        <taxon>Pseudonocardiales</taxon>
        <taxon>Pseudonocardiaceae</taxon>
        <taxon>Actinokineospora</taxon>
    </lineage>
</organism>
<dbReference type="OrthoDB" id="3698835at2"/>
<protein>
    <submittedName>
        <fullName evidence="1">Uncharacterized protein</fullName>
    </submittedName>
</protein>
<dbReference type="STRING" id="909613.UO65_4627"/>
<sequence>MSEVEHGAVGAVLRAFLAQEGELPAGRVLTHAVVVFRTYEVREDGRALTRRGRVYPLGEMDATLERGMLDDALFDARRDRGRPG</sequence>
<evidence type="ECO:0000313" key="2">
    <source>
        <dbReference type="Proteomes" id="UP000019277"/>
    </source>
</evidence>
<name>W7IUK3_9PSEU</name>
<dbReference type="RefSeq" id="WP_035286087.1">
    <property type="nucleotide sequence ID" value="NZ_AYXG01000173.1"/>
</dbReference>